<evidence type="ECO:0000256" key="3">
    <source>
        <dbReference type="ARBA" id="ARBA00009400"/>
    </source>
</evidence>
<dbReference type="SUPFAM" id="SSF51690">
    <property type="entry name" value="Nicotinate/Quinolinate PRTase C-terminal domain-like"/>
    <property type="match status" value="1"/>
</dbReference>
<dbReference type="OrthoDB" id="9782546at2"/>
<organism evidence="16 17">
    <name type="scientific">Sphingobacterium athyrii</name>
    <dbReference type="NCBI Taxonomy" id="2152717"/>
    <lineage>
        <taxon>Bacteria</taxon>
        <taxon>Pseudomonadati</taxon>
        <taxon>Bacteroidota</taxon>
        <taxon>Sphingobacteriia</taxon>
        <taxon>Sphingobacteriales</taxon>
        <taxon>Sphingobacteriaceae</taxon>
        <taxon>Sphingobacterium</taxon>
    </lineage>
</organism>
<evidence type="ECO:0000259" key="15">
    <source>
        <dbReference type="Pfam" id="PF02749"/>
    </source>
</evidence>
<feature type="binding site" evidence="13">
    <location>
        <position position="167"/>
    </location>
    <ligand>
        <name>substrate</name>
    </ligand>
</feature>
<evidence type="ECO:0000256" key="6">
    <source>
        <dbReference type="ARBA" id="ARBA00022642"/>
    </source>
</evidence>
<dbReference type="EMBL" id="QCXX01000012">
    <property type="protein sequence ID" value="PUV21131.1"/>
    <property type="molecule type" value="Genomic_DNA"/>
</dbReference>
<name>A0A363NKH2_9SPHI</name>
<dbReference type="PANTHER" id="PTHR32179">
    <property type="entry name" value="NICOTINATE-NUCLEOTIDE PYROPHOSPHORYLASE [CARBOXYLATING]"/>
    <property type="match status" value="1"/>
</dbReference>
<dbReference type="AlphaFoldDB" id="A0A363NKH2"/>
<feature type="binding site" evidence="13">
    <location>
        <position position="157"/>
    </location>
    <ligand>
        <name>substrate</name>
    </ligand>
</feature>
<accession>A0A363NKH2</accession>
<evidence type="ECO:0000313" key="17">
    <source>
        <dbReference type="Proteomes" id="UP000250831"/>
    </source>
</evidence>
<evidence type="ECO:0000256" key="5">
    <source>
        <dbReference type="ARBA" id="ARBA00011944"/>
    </source>
</evidence>
<dbReference type="InterPro" id="IPR013785">
    <property type="entry name" value="Aldolase_TIM"/>
</dbReference>
<evidence type="ECO:0000256" key="4">
    <source>
        <dbReference type="ARBA" id="ARBA00011218"/>
    </source>
</evidence>
<feature type="binding site" evidence="13">
    <location>
        <begin position="266"/>
        <end position="268"/>
    </location>
    <ligand>
        <name>substrate</name>
    </ligand>
</feature>
<evidence type="ECO:0000256" key="7">
    <source>
        <dbReference type="ARBA" id="ARBA00022676"/>
    </source>
</evidence>
<dbReference type="CDD" id="cd01572">
    <property type="entry name" value="QPRTase"/>
    <property type="match status" value="1"/>
</dbReference>
<dbReference type="InterPro" id="IPR037128">
    <property type="entry name" value="Quinolinate_PRibosylTase_N_sf"/>
</dbReference>
<dbReference type="Proteomes" id="UP000250831">
    <property type="component" value="Unassembled WGS sequence"/>
</dbReference>
<dbReference type="SUPFAM" id="SSF54675">
    <property type="entry name" value="Nicotinate/Quinolinate PRTase N-terminal domain-like"/>
    <property type="match status" value="1"/>
</dbReference>
<dbReference type="PIRSF" id="PIRSF006250">
    <property type="entry name" value="NadC_ModD"/>
    <property type="match status" value="1"/>
</dbReference>
<evidence type="ECO:0000256" key="1">
    <source>
        <dbReference type="ARBA" id="ARBA00003237"/>
    </source>
</evidence>
<dbReference type="Gene3D" id="3.20.20.70">
    <property type="entry name" value="Aldolase class I"/>
    <property type="match status" value="1"/>
</dbReference>
<dbReference type="InterPro" id="IPR036068">
    <property type="entry name" value="Nicotinate_pribotase-like_C"/>
</dbReference>
<dbReference type="Gene3D" id="3.90.1170.20">
    <property type="entry name" value="Quinolinate phosphoribosyl transferase, N-terminal domain"/>
    <property type="match status" value="1"/>
</dbReference>
<comment type="caution">
    <text evidence="16">The sequence shown here is derived from an EMBL/GenBank/DDBJ whole genome shotgun (WGS) entry which is preliminary data.</text>
</comment>
<feature type="binding site" evidence="13">
    <location>
        <begin position="133"/>
        <end position="135"/>
    </location>
    <ligand>
        <name>substrate</name>
    </ligand>
</feature>
<evidence type="ECO:0000256" key="8">
    <source>
        <dbReference type="ARBA" id="ARBA00022679"/>
    </source>
</evidence>
<keyword evidence="7 12" id="KW-0328">Glycosyltransferase</keyword>
<proteinExistence type="inferred from homology"/>
<dbReference type="InterPro" id="IPR027277">
    <property type="entry name" value="NadC/ModD"/>
</dbReference>
<evidence type="ECO:0000313" key="16">
    <source>
        <dbReference type="EMBL" id="PUV21131.1"/>
    </source>
</evidence>
<dbReference type="UniPathway" id="UPA00253">
    <property type="reaction ID" value="UER00331"/>
</dbReference>
<evidence type="ECO:0000256" key="13">
    <source>
        <dbReference type="PIRSR" id="PIRSR006250-1"/>
    </source>
</evidence>
<dbReference type="FunFam" id="3.20.20.70:FF:000030">
    <property type="entry name" value="Nicotinate-nucleotide pyrophosphorylase, carboxylating"/>
    <property type="match status" value="1"/>
</dbReference>
<evidence type="ECO:0000256" key="11">
    <source>
        <dbReference type="ARBA" id="ARBA00069173"/>
    </source>
</evidence>
<dbReference type="FunFam" id="3.90.1170.20:FF:000001">
    <property type="entry name" value="Nicotinate-nucleotide diphosphorylase (Carboxylating)"/>
    <property type="match status" value="1"/>
</dbReference>
<comment type="catalytic activity">
    <reaction evidence="10">
        <text>nicotinate beta-D-ribonucleotide + CO2 + diphosphate = quinolinate + 5-phospho-alpha-D-ribose 1-diphosphate + 2 H(+)</text>
        <dbReference type="Rhea" id="RHEA:12733"/>
        <dbReference type="ChEBI" id="CHEBI:15378"/>
        <dbReference type="ChEBI" id="CHEBI:16526"/>
        <dbReference type="ChEBI" id="CHEBI:29959"/>
        <dbReference type="ChEBI" id="CHEBI:33019"/>
        <dbReference type="ChEBI" id="CHEBI:57502"/>
        <dbReference type="ChEBI" id="CHEBI:58017"/>
        <dbReference type="EC" id="2.4.2.19"/>
    </reaction>
</comment>
<evidence type="ECO:0000256" key="12">
    <source>
        <dbReference type="PIRNR" id="PIRNR006250"/>
    </source>
</evidence>
<dbReference type="InterPro" id="IPR004393">
    <property type="entry name" value="NadC"/>
</dbReference>
<keyword evidence="8 12" id="KW-0808">Transferase</keyword>
<keyword evidence="17" id="KW-1185">Reference proteome</keyword>
<dbReference type="EC" id="2.4.2.19" evidence="5"/>
<feature type="binding site" evidence="13">
    <location>
        <position position="200"/>
    </location>
    <ligand>
        <name>substrate</name>
    </ligand>
</feature>
<comment type="function">
    <text evidence="1">Involved in the catabolism of quinolinic acid (QA).</text>
</comment>
<feature type="domain" description="Quinolinate phosphoribosyl transferase N-terminal" evidence="15">
    <location>
        <begin position="25"/>
        <end position="110"/>
    </location>
</feature>
<dbReference type="Pfam" id="PF01729">
    <property type="entry name" value="QRPTase_C"/>
    <property type="match status" value="1"/>
</dbReference>
<evidence type="ECO:0000256" key="2">
    <source>
        <dbReference type="ARBA" id="ARBA00004893"/>
    </source>
</evidence>
<feature type="binding site" evidence="13">
    <location>
        <position position="222"/>
    </location>
    <ligand>
        <name>substrate</name>
    </ligand>
</feature>
<feature type="domain" description="Quinolinate phosphoribosyl transferase C-terminal" evidence="14">
    <location>
        <begin position="112"/>
        <end position="281"/>
    </location>
</feature>
<gene>
    <name evidence="16" type="primary">nadC</name>
    <name evidence="16" type="ORF">DCO56_28265</name>
</gene>
<dbReference type="GO" id="GO:0034213">
    <property type="term" value="P:quinolinate catabolic process"/>
    <property type="evidence" value="ECO:0007669"/>
    <property type="project" value="TreeGrafter"/>
</dbReference>
<keyword evidence="6" id="KW-0662">Pyridine nucleotide biosynthesis</keyword>
<comment type="similarity">
    <text evidence="3 12">Belongs to the NadC/ModD family.</text>
</comment>
<comment type="pathway">
    <text evidence="2">Cofactor biosynthesis; NAD(+) biosynthesis; nicotinate D-ribonucleotide from quinolinate: step 1/1.</text>
</comment>
<feature type="binding site" evidence="13">
    <location>
        <position position="100"/>
    </location>
    <ligand>
        <name>substrate</name>
    </ligand>
</feature>
<dbReference type="GO" id="GO:0005737">
    <property type="term" value="C:cytoplasm"/>
    <property type="evidence" value="ECO:0007669"/>
    <property type="project" value="TreeGrafter"/>
</dbReference>
<dbReference type="InterPro" id="IPR022412">
    <property type="entry name" value="Quinolinate_PRibosylTrfase_N"/>
</dbReference>
<evidence type="ECO:0000259" key="14">
    <source>
        <dbReference type="Pfam" id="PF01729"/>
    </source>
</evidence>
<dbReference type="InterPro" id="IPR002638">
    <property type="entry name" value="Quinolinate_PRibosylTrfase_C"/>
</dbReference>
<protein>
    <recommendedName>
        <fullName evidence="11">Probable nicotinate-nucleotide pyrophosphorylase [carboxylating]</fullName>
        <ecNumber evidence="5">2.4.2.19</ecNumber>
    </recommendedName>
    <alternativeName>
        <fullName evidence="9">Quinolinate phosphoribosyltransferase [decarboxylating]</fullName>
    </alternativeName>
</protein>
<comment type="subunit">
    <text evidence="4">Hexamer formed by 3 homodimers.</text>
</comment>
<dbReference type="NCBIfam" id="TIGR00078">
    <property type="entry name" value="nadC"/>
    <property type="match status" value="1"/>
</dbReference>
<dbReference type="PANTHER" id="PTHR32179:SF3">
    <property type="entry name" value="NICOTINATE-NUCLEOTIDE PYROPHOSPHORYLASE [CARBOXYLATING]"/>
    <property type="match status" value="1"/>
</dbReference>
<sequence>MEKEIKDYLAQFVKQSVAEDVGDGDHTSLSTIAAGAQGEAKLIVKDDGVLAGVEVAQAIISYIDETLACDVFIQDGSQVKVGDIAFFVRGNIRSILLAERLVLNVMQRMSGIATTTRKYVDLLKGTGTQVLDTRKTTPLLRVLEKEAVKIGGGTNHRFGLFDMILIKDNHVDYSGGIVPALTRANDYRKKLNKPIEIEIEVRNFAELDEVLNFGEVDRIMLDNFSPVDVAEAVKIIGHRFKTEASGGITFETIRAYAEAGVDYISVGALTHSVKSLDLSLKAKLL</sequence>
<dbReference type="RefSeq" id="WP_108637030.1">
    <property type="nucleotide sequence ID" value="NZ_QCXX01000012.1"/>
</dbReference>
<feature type="binding site" evidence="13">
    <location>
        <begin position="245"/>
        <end position="247"/>
    </location>
    <ligand>
        <name>substrate</name>
    </ligand>
</feature>
<evidence type="ECO:0000256" key="10">
    <source>
        <dbReference type="ARBA" id="ARBA00047445"/>
    </source>
</evidence>
<reference evidence="16 17" key="1">
    <citation type="submission" date="2018-04" db="EMBL/GenBank/DDBJ databases">
        <title>Sphingobacterium sp. M46 Genome.</title>
        <authorList>
            <person name="Cheng J."/>
            <person name="Li Y."/>
        </authorList>
    </citation>
    <scope>NUCLEOTIDE SEQUENCE [LARGE SCALE GENOMIC DNA]</scope>
    <source>
        <strain evidence="16 17">M46</strain>
    </source>
</reference>
<dbReference type="GO" id="GO:0009435">
    <property type="term" value="P:NAD+ biosynthetic process"/>
    <property type="evidence" value="ECO:0007669"/>
    <property type="project" value="UniProtKB-UniPathway"/>
</dbReference>
<dbReference type="Pfam" id="PF02749">
    <property type="entry name" value="QRPTase_N"/>
    <property type="match status" value="1"/>
</dbReference>
<dbReference type="GO" id="GO:0004514">
    <property type="term" value="F:nicotinate-nucleotide diphosphorylase (carboxylating) activity"/>
    <property type="evidence" value="ECO:0007669"/>
    <property type="project" value="UniProtKB-EC"/>
</dbReference>
<evidence type="ECO:0000256" key="9">
    <source>
        <dbReference type="ARBA" id="ARBA00033102"/>
    </source>
</evidence>